<evidence type="ECO:0000313" key="1">
    <source>
        <dbReference type="EMBL" id="KFD54980.1"/>
    </source>
</evidence>
<dbReference type="AlphaFoldDB" id="A0A085MWK9"/>
<dbReference type="EMBL" id="KL367618">
    <property type="protein sequence ID" value="KFD61605.1"/>
    <property type="molecule type" value="Genomic_DNA"/>
</dbReference>
<gene>
    <name evidence="1" type="ORF">M513_04162</name>
    <name evidence="2" type="ORF">M514_04162</name>
</gene>
<proteinExistence type="predicted"/>
<protein>
    <submittedName>
        <fullName evidence="2">Uncharacterized protein</fullName>
    </submittedName>
</protein>
<dbReference type="Proteomes" id="UP000030764">
    <property type="component" value="Unassembled WGS sequence"/>
</dbReference>
<dbReference type="EMBL" id="KL363203">
    <property type="protein sequence ID" value="KFD54980.1"/>
    <property type="molecule type" value="Genomic_DNA"/>
</dbReference>
<sequence length="142" mass="16258">MRFRHISFQFSVEAIRRHRCGHDCLDIIYVRLTNDSRHPSKQRAMGSVVHNNIDLAKPGALVIVKQPLSGRTLQHHPYSSSQLVTAASRQPAADYTIRPKVDYSTRKNVEWAFVVSKLQMPKLSNIIRRDKIRSFGDKSAYA</sequence>
<name>A0A085MWK9_9BILA</name>
<dbReference type="Proteomes" id="UP000030758">
    <property type="component" value="Unassembled WGS sequence"/>
</dbReference>
<reference evidence="2 3" key="1">
    <citation type="journal article" date="2014" name="Nat. Genet.">
        <title>Genome and transcriptome of the porcine whipworm Trichuris suis.</title>
        <authorList>
            <person name="Jex A.R."/>
            <person name="Nejsum P."/>
            <person name="Schwarz E.M."/>
            <person name="Hu L."/>
            <person name="Young N.D."/>
            <person name="Hall R.S."/>
            <person name="Korhonen P.K."/>
            <person name="Liao S."/>
            <person name="Thamsborg S."/>
            <person name="Xia J."/>
            <person name="Xu P."/>
            <person name="Wang S."/>
            <person name="Scheerlinck J.P."/>
            <person name="Hofmann A."/>
            <person name="Sternberg P.W."/>
            <person name="Wang J."/>
            <person name="Gasser R.B."/>
        </authorList>
    </citation>
    <scope>NUCLEOTIDE SEQUENCE [LARGE SCALE GENOMIC DNA]</scope>
    <source>
        <strain evidence="2">DCEP-RM93F</strain>
        <strain evidence="1">DCEP-RM93M</strain>
    </source>
</reference>
<evidence type="ECO:0000313" key="2">
    <source>
        <dbReference type="EMBL" id="KFD61605.1"/>
    </source>
</evidence>
<evidence type="ECO:0000313" key="3">
    <source>
        <dbReference type="Proteomes" id="UP000030764"/>
    </source>
</evidence>
<accession>A0A085MWK9</accession>
<organism evidence="2">
    <name type="scientific">Trichuris suis</name>
    <name type="common">pig whipworm</name>
    <dbReference type="NCBI Taxonomy" id="68888"/>
    <lineage>
        <taxon>Eukaryota</taxon>
        <taxon>Metazoa</taxon>
        <taxon>Ecdysozoa</taxon>
        <taxon>Nematoda</taxon>
        <taxon>Enoplea</taxon>
        <taxon>Dorylaimia</taxon>
        <taxon>Trichinellida</taxon>
        <taxon>Trichuridae</taxon>
        <taxon>Trichuris</taxon>
    </lineage>
</organism>
<keyword evidence="3" id="KW-1185">Reference proteome</keyword>